<keyword evidence="3" id="KW-1185">Reference proteome</keyword>
<dbReference type="RefSeq" id="WP_128154473.1">
    <property type="nucleotide sequence ID" value="NZ_JBHSOM010000007.1"/>
</dbReference>
<feature type="region of interest" description="Disordered" evidence="1">
    <location>
        <begin position="49"/>
        <end position="71"/>
    </location>
</feature>
<reference evidence="2 3" key="1">
    <citation type="submission" date="2019-01" db="EMBL/GenBank/DDBJ databases">
        <title>Sinorhodobacter populi sp. nov. isolated from the symptomatic bark tissue of Populus euramericana canker.</title>
        <authorList>
            <person name="Xu G."/>
        </authorList>
    </citation>
    <scope>NUCLEOTIDE SEQUENCE [LARGE SCALE GENOMIC DNA]</scope>
    <source>
        <strain evidence="2 3">CGMCC 1.12963</strain>
    </source>
</reference>
<reference evidence="3" key="2">
    <citation type="submission" date="2019-01" db="EMBL/GenBank/DDBJ databases">
        <title>Sinorhodobacter populi sp. nov. isolated from the symptomatic bark tissue of Populus euramericana canker.</title>
        <authorList>
            <person name="Li Y."/>
        </authorList>
    </citation>
    <scope>NUCLEOTIDE SEQUENCE [LARGE SCALE GENOMIC DNA]</scope>
    <source>
        <strain evidence="3">CGMCC 1.12963</strain>
    </source>
</reference>
<proteinExistence type="predicted"/>
<comment type="caution">
    <text evidence="2">The sequence shown here is derived from an EMBL/GenBank/DDBJ whole genome shotgun (WGS) entry which is preliminary data.</text>
</comment>
<dbReference type="AlphaFoldDB" id="A0A3S4MLN3"/>
<name>A0A3S4MLN3_9RHOB</name>
<accession>A0A3S4MLN3</accession>
<organism evidence="2 3">
    <name type="scientific">Paenirhodobacter huangdaonensis</name>
    <dbReference type="NCBI Taxonomy" id="2501515"/>
    <lineage>
        <taxon>Bacteria</taxon>
        <taxon>Pseudomonadati</taxon>
        <taxon>Pseudomonadota</taxon>
        <taxon>Alphaproteobacteria</taxon>
        <taxon>Rhodobacterales</taxon>
        <taxon>Rhodobacter group</taxon>
        <taxon>Paenirhodobacter</taxon>
    </lineage>
</organism>
<evidence type="ECO:0000313" key="2">
    <source>
        <dbReference type="EMBL" id="RWR54899.1"/>
    </source>
</evidence>
<protein>
    <submittedName>
        <fullName evidence="2">Uncharacterized protein</fullName>
    </submittedName>
</protein>
<dbReference type="Proteomes" id="UP000288071">
    <property type="component" value="Unassembled WGS sequence"/>
</dbReference>
<evidence type="ECO:0000313" key="3">
    <source>
        <dbReference type="Proteomes" id="UP000288071"/>
    </source>
</evidence>
<sequence length="108" mass="11856">MTDLREMSWPDRLRYAVAQGWGVSELAGQLGRSVSVVSLAQGRHGIRLPDKRRSTDEGIVQKGQTGNPLSCLSDAERADYDVLKTRGKMTRAEALTAIGRSDLLEGDR</sequence>
<gene>
    <name evidence="2" type="ORF">EOW66_02210</name>
</gene>
<evidence type="ECO:0000256" key="1">
    <source>
        <dbReference type="SAM" id="MobiDB-lite"/>
    </source>
</evidence>
<dbReference type="EMBL" id="SAVA01000001">
    <property type="protein sequence ID" value="RWR54899.1"/>
    <property type="molecule type" value="Genomic_DNA"/>
</dbReference>